<evidence type="ECO:0000313" key="3">
    <source>
        <dbReference type="Proteomes" id="UP000670475"/>
    </source>
</evidence>
<dbReference type="AlphaFoldDB" id="A0A940RTY5"/>
<keyword evidence="3" id="KW-1185">Reference proteome</keyword>
<dbReference type="Gene3D" id="3.30.160.660">
    <property type="match status" value="1"/>
</dbReference>
<organism evidence="2 3">
    <name type="scientific">Streptomyces montanisoli</name>
    <dbReference type="NCBI Taxonomy" id="2798581"/>
    <lineage>
        <taxon>Bacteria</taxon>
        <taxon>Bacillati</taxon>
        <taxon>Actinomycetota</taxon>
        <taxon>Actinomycetes</taxon>
        <taxon>Kitasatosporales</taxon>
        <taxon>Streptomycetaceae</taxon>
        <taxon>Streptomyces</taxon>
    </lineage>
</organism>
<dbReference type="PROSITE" id="PS51664">
    <property type="entry name" value="YCAO"/>
    <property type="match status" value="1"/>
</dbReference>
<name>A0A940RTY5_9ACTN</name>
<feature type="domain" description="YcaO" evidence="1">
    <location>
        <begin position="75"/>
        <end position="451"/>
    </location>
</feature>
<evidence type="ECO:0000259" key="1">
    <source>
        <dbReference type="PROSITE" id="PS51664"/>
    </source>
</evidence>
<dbReference type="Pfam" id="PF02624">
    <property type="entry name" value="YcaO"/>
    <property type="match status" value="1"/>
</dbReference>
<dbReference type="InterPro" id="IPR003776">
    <property type="entry name" value="YcaO-like_dom"/>
</dbReference>
<dbReference type="Gene3D" id="3.30.40.250">
    <property type="match status" value="1"/>
</dbReference>
<dbReference type="Gene3D" id="3.30.1330.230">
    <property type="match status" value="1"/>
</dbReference>
<dbReference type="RefSeq" id="WP_209338376.1">
    <property type="nucleotide sequence ID" value="NZ_JAGIQL010000007.1"/>
</dbReference>
<protein>
    <submittedName>
        <fullName evidence="2">YcaO-like family protein</fullName>
    </submittedName>
</protein>
<gene>
    <name evidence="2" type="ORF">JFN87_03640</name>
</gene>
<proteinExistence type="predicted"/>
<dbReference type="Proteomes" id="UP000670475">
    <property type="component" value="Unassembled WGS sequence"/>
</dbReference>
<reference evidence="2" key="1">
    <citation type="submission" date="2021-03" db="EMBL/GenBank/DDBJ databases">
        <title>Whole genome sequence of Streptomyces bomunensis MMS17-BM035.</title>
        <authorList>
            <person name="Lee J.H."/>
        </authorList>
    </citation>
    <scope>NUCLEOTIDE SEQUENCE</scope>
    <source>
        <strain evidence="2">MMS17-BM035</strain>
    </source>
</reference>
<accession>A0A940RTY5</accession>
<evidence type="ECO:0000313" key="2">
    <source>
        <dbReference type="EMBL" id="MBP0456595.1"/>
    </source>
</evidence>
<comment type="caution">
    <text evidence="2">The sequence shown here is derived from an EMBL/GenBank/DDBJ whole genome shotgun (WGS) entry which is preliminary data.</text>
</comment>
<dbReference type="EMBL" id="JAGIQL010000007">
    <property type="protein sequence ID" value="MBP0456595.1"/>
    <property type="molecule type" value="Genomic_DNA"/>
</dbReference>
<dbReference type="PANTHER" id="PTHR37809:SF1">
    <property type="entry name" value="RIBOSOMAL PROTEIN S12 METHYLTHIOTRANSFERASE ACCESSORY FACTOR YCAO"/>
    <property type="match status" value="1"/>
</dbReference>
<sequence length="451" mass="49162">MSERLRCSVRQDELQRAEALRRRMHGRLCGVVPLLDHLTRSRSDPRMLILSADLTGVHHLHGLPAPEAGSFHLGGFGTQPFEARIRVLAESLERYACHMASREGRFPVRVASHRELAAAGERVPNAAAMTLFGEDQHAGGDFWFDRFDPDAPLGWIELPSLLDRGSGWVPAQWYFLDYVPRDDEPWLAPAVTTGAAAHTDPEAALAAALSEAVQIDSAIGHWHGTRRSVRIVPDRRTAVVAALVSEIFPRDELAPEFHLLTNPDLPGFTVACLLRRPPGLVPQIAVGLGSGTALVPTMYRALLEAAGVRWLAGWLAVENRIDHGPGGRRPTAEDLYGLEANVGAYAAAEGAKVVEDRFAQCDEAFAGDLPPDDERPRREQIASLAAAYRESGKDLFFADLTTTDVRALGFTAVRVFSPDTLVLPLPAAPQAAHPRFHAFGGFSHDAPHPYP</sequence>
<dbReference type="PANTHER" id="PTHR37809">
    <property type="entry name" value="RIBOSOMAL PROTEIN S12 METHYLTHIOTRANSFERASE ACCESSORY FACTOR YCAO"/>
    <property type="match status" value="1"/>
</dbReference>